<dbReference type="EMBL" id="MDYQ01000065">
    <property type="protein sequence ID" value="PRP84297.1"/>
    <property type="molecule type" value="Genomic_DNA"/>
</dbReference>
<sequence>MHHLTTNRKNRISWSEKLRSGSEHSREMECPVIHKVTDHDANGVAQKCPITGQSSANGQNPHEVQELNINTDEIGTVPSVKEYKKLQTFYRDGSTKKKENYDTMTETISKLDVDYNMCQDQLAALDSKPVYKMHPKAKEYRTALTTELENLVKEKKKFQAQQEEFFGLYEWSKMIVEICEWLELVLDDYASKNLDLPPQMLAKVKPVPELPKEKAEDYFRGLDEITYNLQESQDFFQASVDGRLNKYHAIEQDLIEAQIKAMQKYSQDSPRRQYIEGELFNDLEYVKSNMVENPEGNRRRQKMLKNHAEFCKVLKYYKEKLRELGLIGSYVERHYDTKAGKGFTSSIRNTGMALTETIV</sequence>
<feature type="compositionally biased region" description="Basic and acidic residues" evidence="1">
    <location>
        <begin position="14"/>
        <end position="26"/>
    </location>
</feature>
<organism evidence="2 3">
    <name type="scientific">Planoprotostelium fungivorum</name>
    <dbReference type="NCBI Taxonomy" id="1890364"/>
    <lineage>
        <taxon>Eukaryota</taxon>
        <taxon>Amoebozoa</taxon>
        <taxon>Evosea</taxon>
        <taxon>Variosea</taxon>
        <taxon>Cavosteliida</taxon>
        <taxon>Cavosteliaceae</taxon>
        <taxon>Planoprotostelium</taxon>
    </lineage>
</organism>
<feature type="region of interest" description="Disordered" evidence="1">
    <location>
        <begin position="1"/>
        <end position="26"/>
    </location>
</feature>
<evidence type="ECO:0000313" key="3">
    <source>
        <dbReference type="Proteomes" id="UP000241769"/>
    </source>
</evidence>
<reference evidence="2 3" key="1">
    <citation type="journal article" date="2018" name="Genome Biol. Evol.">
        <title>Multiple Roots of Fruiting Body Formation in Amoebozoa.</title>
        <authorList>
            <person name="Hillmann F."/>
            <person name="Forbes G."/>
            <person name="Novohradska S."/>
            <person name="Ferling I."/>
            <person name="Riege K."/>
            <person name="Groth M."/>
            <person name="Westermann M."/>
            <person name="Marz M."/>
            <person name="Spaller T."/>
            <person name="Winckler T."/>
            <person name="Schaap P."/>
            <person name="Glockner G."/>
        </authorList>
    </citation>
    <scope>NUCLEOTIDE SEQUENCE [LARGE SCALE GENOMIC DNA]</scope>
    <source>
        <strain evidence="2 3">Jena</strain>
    </source>
</reference>
<dbReference type="Proteomes" id="UP000241769">
    <property type="component" value="Unassembled WGS sequence"/>
</dbReference>
<keyword evidence="3" id="KW-1185">Reference proteome</keyword>
<dbReference type="AlphaFoldDB" id="A0A2P6NK18"/>
<accession>A0A2P6NK18</accession>
<feature type="compositionally biased region" description="Basic residues" evidence="1">
    <location>
        <begin position="1"/>
        <end position="11"/>
    </location>
</feature>
<dbReference type="InParanoid" id="A0A2P6NK18"/>
<dbReference type="OrthoDB" id="14981at2759"/>
<evidence type="ECO:0000256" key="1">
    <source>
        <dbReference type="SAM" id="MobiDB-lite"/>
    </source>
</evidence>
<evidence type="ECO:0000313" key="2">
    <source>
        <dbReference type="EMBL" id="PRP84297.1"/>
    </source>
</evidence>
<protein>
    <submittedName>
        <fullName evidence="2">Uncharacterized protein</fullName>
    </submittedName>
</protein>
<comment type="caution">
    <text evidence="2">The sequence shown here is derived from an EMBL/GenBank/DDBJ whole genome shotgun (WGS) entry which is preliminary data.</text>
</comment>
<name>A0A2P6NK18_9EUKA</name>
<proteinExistence type="predicted"/>
<dbReference type="FunCoup" id="A0A2P6NK18">
    <property type="interactions" value="65"/>
</dbReference>
<gene>
    <name evidence="2" type="ORF">PROFUN_07598</name>
</gene>